<dbReference type="Proteomes" id="UP000094412">
    <property type="component" value="Unassembled WGS sequence"/>
</dbReference>
<sequence length="691" mass="74226">MKPIANPPPPAIGPGTAADAVANVQDALLLLIDKQRIRLPDDRRDDLEAGLRRDRDAGIYSTGTGNVIVTVRQQFQLSPGEVVDQPTADVLNRLLQELGALDAPQPEWVVRGQIIDAGGPVNGIAVSVYDRDLFFRRDSPLTGQLLGSDATKSRGDGKTGWFELAYKTADFAAGDIPASGTLIPDLIFALGRDGRSVDALRIVRLPDGKDITEEMPVSDDDLIMGIEARRVEEVRIVIAGGVQMPPPSEYEQLILALVPLVPEAIPDNADFARQEALVGAMLQRFDEDNHRDISFAARETGLERSRIATLVAAFRLARDPFENSVGAAVFYGLARSGVGTDVIALARASTDDLRGALKRASTGMPLIIAPFSPEARLEESVRAISDRLARILPNYHAGERAPSLADLIGTDLPDAGEQATLWRTFSDHVGTTAEFWQKLATLPGFGDPQKIAKVKYGLQLGALTQNNIALVGAVRARHPDIGNIGELAFALDTQDKWKALIDNEEISIPDDVPGNPEERRANYAASLASAVQIAHPTAALANLVATLPATAFADTQPAVTQFLSDAVRKAQFDLVEGRINDLLAAHGDDLLKDIQAEQRPLVIAQVKRLQRLFRLSSSPLSVKALVQAGFNSARDIAELPPDVALDILTPLTGEAEARMVINRATNISAAAVHQYVLFNNAMNSDVPGGAL</sequence>
<comment type="caution">
    <text evidence="1">The sequence shown here is derived from an EMBL/GenBank/DDBJ whole genome shotgun (WGS) entry which is preliminary data.</text>
</comment>
<protein>
    <submittedName>
        <fullName evidence="1">Uncharacterized protein</fullName>
    </submittedName>
</protein>
<reference evidence="1 2" key="1">
    <citation type="submission" date="2016-08" db="EMBL/GenBank/DDBJ databases">
        <title>Whole genome sequence of Mesorhizobium sp. strain UASWS1009 isolated from industrial sewage.</title>
        <authorList>
            <person name="Crovadore J."/>
            <person name="Calmin G."/>
            <person name="Chablais R."/>
            <person name="Cochard B."/>
            <person name="Lefort F."/>
        </authorList>
    </citation>
    <scope>NUCLEOTIDE SEQUENCE [LARGE SCALE GENOMIC DNA]</scope>
    <source>
        <strain evidence="1 2">UASWS1009</strain>
    </source>
</reference>
<dbReference type="RefSeq" id="WP_065997443.1">
    <property type="nucleotide sequence ID" value="NZ_MDEO01000029.1"/>
</dbReference>
<proteinExistence type="predicted"/>
<evidence type="ECO:0000313" key="2">
    <source>
        <dbReference type="Proteomes" id="UP000094412"/>
    </source>
</evidence>
<dbReference type="AlphaFoldDB" id="A0A1C2E0Q3"/>
<evidence type="ECO:0000313" key="1">
    <source>
        <dbReference type="EMBL" id="OCX20610.1"/>
    </source>
</evidence>
<organism evidence="1 2">
    <name type="scientific">Mesorhizobium hungaricum</name>
    <dbReference type="NCBI Taxonomy" id="1566387"/>
    <lineage>
        <taxon>Bacteria</taxon>
        <taxon>Pseudomonadati</taxon>
        <taxon>Pseudomonadota</taxon>
        <taxon>Alphaproteobacteria</taxon>
        <taxon>Hyphomicrobiales</taxon>
        <taxon>Phyllobacteriaceae</taxon>
        <taxon>Mesorhizobium</taxon>
    </lineage>
</organism>
<name>A0A1C2E0Q3_9HYPH</name>
<dbReference type="STRING" id="1566387.QV13_07940"/>
<dbReference type="EMBL" id="MDEO01000029">
    <property type="protein sequence ID" value="OCX20610.1"/>
    <property type="molecule type" value="Genomic_DNA"/>
</dbReference>
<accession>A0A1C2E0Q3</accession>
<gene>
    <name evidence="1" type="ORF">QV13_07940</name>
</gene>
<keyword evidence="2" id="KW-1185">Reference proteome</keyword>